<protein>
    <submittedName>
        <fullName evidence="2">Uncharacterized protein</fullName>
    </submittedName>
</protein>
<sequence>MNKGKSTTDASTVSKGAEGRRRINIQHMQNVLLIWLDSNIDETSHDCQNTITKLRCAVNDINTFTDANQCFEFIETVVDKKACIIISESLGQQTVPRVHSMSQVDSIFIFCGNRKHHEQWVKNWPKIKGTFTEMIPICEALKGAAHQCEQNAIPMSFVGTNKKLDQLDPSFVYTQILEETLLTINFEQKYIRDYINYCCDVFPDNKKQIENIKRLEDQYHSETPIYWYTRDMFLYPMLNRAL</sequence>
<dbReference type="EMBL" id="CAJNOI010007128">
    <property type="protein sequence ID" value="CAF1585481.1"/>
    <property type="molecule type" value="Genomic_DNA"/>
</dbReference>
<dbReference type="Proteomes" id="UP000663877">
    <property type="component" value="Unassembled WGS sequence"/>
</dbReference>
<evidence type="ECO:0000313" key="1">
    <source>
        <dbReference type="EMBL" id="CAF1585481.1"/>
    </source>
</evidence>
<reference evidence="2" key="1">
    <citation type="submission" date="2021-02" db="EMBL/GenBank/DDBJ databases">
        <authorList>
            <person name="Nowell W R."/>
        </authorList>
    </citation>
    <scope>NUCLEOTIDE SEQUENCE</scope>
</reference>
<dbReference type="Proteomes" id="UP000663832">
    <property type="component" value="Unassembled WGS sequence"/>
</dbReference>
<evidence type="ECO:0000313" key="3">
    <source>
        <dbReference type="Proteomes" id="UP000663832"/>
    </source>
</evidence>
<organism evidence="2 3">
    <name type="scientific">Adineta steineri</name>
    <dbReference type="NCBI Taxonomy" id="433720"/>
    <lineage>
        <taxon>Eukaryota</taxon>
        <taxon>Metazoa</taxon>
        <taxon>Spiralia</taxon>
        <taxon>Gnathifera</taxon>
        <taxon>Rotifera</taxon>
        <taxon>Eurotatoria</taxon>
        <taxon>Bdelloidea</taxon>
        <taxon>Adinetida</taxon>
        <taxon>Adinetidae</taxon>
        <taxon>Adineta</taxon>
    </lineage>
</organism>
<name>A0A816GJU0_9BILA</name>
<dbReference type="EMBL" id="CAJNOM010007558">
    <property type="protein sequence ID" value="CAF1676016.1"/>
    <property type="molecule type" value="Genomic_DNA"/>
</dbReference>
<accession>A0A816GJU0</accession>
<keyword evidence="3" id="KW-1185">Reference proteome</keyword>
<comment type="caution">
    <text evidence="2">The sequence shown here is derived from an EMBL/GenBank/DDBJ whole genome shotgun (WGS) entry which is preliminary data.</text>
</comment>
<proteinExistence type="predicted"/>
<evidence type="ECO:0000313" key="2">
    <source>
        <dbReference type="EMBL" id="CAF1676016.1"/>
    </source>
</evidence>
<dbReference type="OrthoDB" id="10054201at2759"/>
<dbReference type="AlphaFoldDB" id="A0A816GJU0"/>
<gene>
    <name evidence="1" type="ORF">BJG266_LOCUS49121</name>
    <name evidence="2" type="ORF">QVE165_LOCUS66201</name>
</gene>